<feature type="transmembrane region" description="Helical" evidence="8">
    <location>
        <begin position="105"/>
        <end position="124"/>
    </location>
</feature>
<dbReference type="GO" id="GO:0016036">
    <property type="term" value="P:cellular response to phosphate starvation"/>
    <property type="evidence" value="ECO:0007669"/>
    <property type="project" value="TreeGrafter"/>
</dbReference>
<evidence type="ECO:0000259" key="9">
    <source>
        <dbReference type="PROSITE" id="PS50109"/>
    </source>
</evidence>
<dbReference type="Gene3D" id="3.30.450.20">
    <property type="entry name" value="PAS domain"/>
    <property type="match status" value="2"/>
</dbReference>
<dbReference type="SUPFAM" id="SSF55874">
    <property type="entry name" value="ATPase domain of HSP90 chaperone/DNA topoisomerase II/histidine kinase"/>
    <property type="match status" value="1"/>
</dbReference>
<dbReference type="NCBIfam" id="TIGR00229">
    <property type="entry name" value="sensory_box"/>
    <property type="match status" value="2"/>
</dbReference>
<evidence type="ECO:0000313" key="11">
    <source>
        <dbReference type="EMBL" id="PIP56475.1"/>
    </source>
</evidence>
<dbReference type="PROSITE" id="PS50109">
    <property type="entry name" value="HIS_KIN"/>
    <property type="match status" value="1"/>
</dbReference>
<dbReference type="PANTHER" id="PTHR45453:SF1">
    <property type="entry name" value="PHOSPHATE REGULON SENSOR PROTEIN PHOR"/>
    <property type="match status" value="1"/>
</dbReference>
<dbReference type="SMART" id="SM00388">
    <property type="entry name" value="HisKA"/>
    <property type="match status" value="1"/>
</dbReference>
<evidence type="ECO:0000256" key="6">
    <source>
        <dbReference type="ARBA" id="ARBA00023012"/>
    </source>
</evidence>
<accession>A0A2H0BFN7</accession>
<dbReference type="SUPFAM" id="SSF55785">
    <property type="entry name" value="PYP-like sensor domain (PAS domain)"/>
    <property type="match status" value="2"/>
</dbReference>
<dbReference type="InterPro" id="IPR036097">
    <property type="entry name" value="HisK_dim/P_sf"/>
</dbReference>
<dbReference type="SUPFAM" id="SSF47384">
    <property type="entry name" value="Homodimeric domain of signal transducing histidine kinase"/>
    <property type="match status" value="1"/>
</dbReference>
<evidence type="ECO:0000256" key="2">
    <source>
        <dbReference type="ARBA" id="ARBA00012438"/>
    </source>
</evidence>
<feature type="transmembrane region" description="Helical" evidence="8">
    <location>
        <begin position="189"/>
        <end position="210"/>
    </location>
</feature>
<dbReference type="SMART" id="SM00387">
    <property type="entry name" value="HATPase_c"/>
    <property type="match status" value="1"/>
</dbReference>
<dbReference type="SMART" id="SM00091">
    <property type="entry name" value="PAS"/>
    <property type="match status" value="2"/>
</dbReference>
<protein>
    <recommendedName>
        <fullName evidence="2">histidine kinase</fullName>
        <ecNumber evidence="2">2.7.13.3</ecNumber>
    </recommendedName>
</protein>
<dbReference type="PRINTS" id="PR00344">
    <property type="entry name" value="BCTRLSENSOR"/>
</dbReference>
<dbReference type="Gene3D" id="1.10.287.130">
    <property type="match status" value="1"/>
</dbReference>
<feature type="transmembrane region" description="Helical" evidence="8">
    <location>
        <begin position="216"/>
        <end position="237"/>
    </location>
</feature>
<dbReference type="InterPro" id="IPR003594">
    <property type="entry name" value="HATPase_dom"/>
</dbReference>
<dbReference type="AlphaFoldDB" id="A0A2H0BFN7"/>
<comment type="caution">
    <text evidence="11">The sequence shown here is derived from an EMBL/GenBank/DDBJ whole genome shotgun (WGS) entry which is preliminary data.</text>
</comment>
<dbReference type="Pfam" id="PF02518">
    <property type="entry name" value="HATPase_c"/>
    <property type="match status" value="1"/>
</dbReference>
<evidence type="ECO:0000256" key="1">
    <source>
        <dbReference type="ARBA" id="ARBA00000085"/>
    </source>
</evidence>
<dbReference type="GO" id="GO:0005886">
    <property type="term" value="C:plasma membrane"/>
    <property type="evidence" value="ECO:0007669"/>
    <property type="project" value="TreeGrafter"/>
</dbReference>
<comment type="catalytic activity">
    <reaction evidence="1">
        <text>ATP + protein L-histidine = ADP + protein N-phospho-L-histidine.</text>
        <dbReference type="EC" id="2.7.13.3"/>
    </reaction>
</comment>
<feature type="transmembrane region" description="Helical" evidence="8">
    <location>
        <begin position="12"/>
        <end position="32"/>
    </location>
</feature>
<sequence length="739" mass="82614">METTVFEFGLRSAALFPVLGLLLFIFVFVKLITMKPRPSSYNWFITYLGVEIFAGIFDFLSVTSANPRDTLTFYLLFQIGNIFSFAPLMGFVFSYTGRTWFIDAFYKRMALFIPPIILTFFLIFTNEVTSHSIEHLFLSGFIWQVWSFPYGPLYEPVYVGFIQFAVILSIVLFTLHGRKVKDPIRKKQSYIFAGALLAQTIFDTSVFVIFPKVVGVPIIPDGMIAVWIMGIVFSFNLMNKKLFTSNPAAYVENIVDAMSEVVIVLNIDYYIETVKGPVKEVLGYSLRDLTGTPLKQIMPMQWDSFVSQTIHGLDTLSITGHEYELVTHKGGLLPVKISASSHKNSDGRVQGYILVVTDLSPIKELLHVEAERNKLAVITESITDLIVAVDFDQKIVLANKAFKNFTNGSDVIGKNISEIMHIDTEGTEIPIKSLIQSGTILKDTIIAQHRRIQLTINAQTILANVTSSAIKEGSKVNMAGIIVMQDLTEEQELEKMKLDFVSMAAHELRTPLTAIRGYVEALREEIQESLSEQQTTFLNRIDSATLQLTGLMENLLSASRIEKGTYNLNIVSTDWVALVNNAIKNHETLAKEAEVTIHFNMPTTTIPQVNVDALRINEVINNLLSNAIKYSPKGKVFINIHYDDIKEMITTSIKDDGQGIPSTALPHMFEKFFRVWGTLEMGSKGTGLGLYIARAIVALHKGTIWVESEGEGKGSVFSFSLPLDLPISDFGKPKPNKSS</sequence>
<evidence type="ECO:0000313" key="12">
    <source>
        <dbReference type="Proteomes" id="UP000228495"/>
    </source>
</evidence>
<evidence type="ECO:0000256" key="5">
    <source>
        <dbReference type="ARBA" id="ARBA00022777"/>
    </source>
</evidence>
<dbReference type="InterPro" id="IPR050351">
    <property type="entry name" value="BphY/WalK/GraS-like"/>
</dbReference>
<keyword evidence="8" id="KW-0812">Transmembrane</keyword>
<feature type="domain" description="PAC" evidence="10">
    <location>
        <begin position="319"/>
        <end position="371"/>
    </location>
</feature>
<dbReference type="EC" id="2.7.13.3" evidence="2"/>
<name>A0A2H0BFN7_UNCKA</name>
<dbReference type="Gene3D" id="3.30.565.10">
    <property type="entry name" value="Histidine kinase-like ATPase, C-terminal domain"/>
    <property type="match status" value="1"/>
</dbReference>
<dbReference type="CDD" id="cd00130">
    <property type="entry name" value="PAS"/>
    <property type="match status" value="2"/>
</dbReference>
<evidence type="ECO:0000259" key="10">
    <source>
        <dbReference type="PROSITE" id="PS50113"/>
    </source>
</evidence>
<reference evidence="11 12" key="1">
    <citation type="submission" date="2017-09" db="EMBL/GenBank/DDBJ databases">
        <title>Depth-based differentiation of microbial function through sediment-hosted aquifers and enrichment of novel symbionts in the deep terrestrial subsurface.</title>
        <authorList>
            <person name="Probst A.J."/>
            <person name="Ladd B."/>
            <person name="Jarett J.K."/>
            <person name="Geller-Mcgrath D.E."/>
            <person name="Sieber C.M."/>
            <person name="Emerson J.B."/>
            <person name="Anantharaman K."/>
            <person name="Thomas B.C."/>
            <person name="Malmstrom R."/>
            <person name="Stieglmeier M."/>
            <person name="Klingl A."/>
            <person name="Woyke T."/>
            <person name="Ryan C.M."/>
            <person name="Banfield J.F."/>
        </authorList>
    </citation>
    <scope>NUCLEOTIDE SEQUENCE [LARGE SCALE GENOMIC DNA]</scope>
    <source>
        <strain evidence="11">CG22_combo_CG10-13_8_21_14_all_39_12</strain>
    </source>
</reference>
<dbReference type="InterPro" id="IPR036890">
    <property type="entry name" value="HATPase_C_sf"/>
</dbReference>
<dbReference type="PANTHER" id="PTHR45453">
    <property type="entry name" value="PHOSPHATE REGULON SENSOR PROTEIN PHOR"/>
    <property type="match status" value="1"/>
</dbReference>
<dbReference type="FunFam" id="3.30.565.10:FF:000006">
    <property type="entry name" value="Sensor histidine kinase WalK"/>
    <property type="match status" value="1"/>
</dbReference>
<evidence type="ECO:0000256" key="3">
    <source>
        <dbReference type="ARBA" id="ARBA00022553"/>
    </source>
</evidence>
<feature type="transmembrane region" description="Helical" evidence="8">
    <location>
        <begin position="44"/>
        <end position="65"/>
    </location>
</feature>
<feature type="transmembrane region" description="Helical" evidence="8">
    <location>
        <begin position="71"/>
        <end position="93"/>
    </location>
</feature>
<dbReference type="PROSITE" id="PS50113">
    <property type="entry name" value="PAC"/>
    <property type="match status" value="1"/>
</dbReference>
<dbReference type="InterPro" id="IPR000014">
    <property type="entry name" value="PAS"/>
</dbReference>
<keyword evidence="5" id="KW-0418">Kinase</keyword>
<dbReference type="InterPro" id="IPR035965">
    <property type="entry name" value="PAS-like_dom_sf"/>
</dbReference>
<dbReference type="InterPro" id="IPR003661">
    <property type="entry name" value="HisK_dim/P_dom"/>
</dbReference>
<dbReference type="GO" id="GO:0000155">
    <property type="term" value="F:phosphorelay sensor kinase activity"/>
    <property type="evidence" value="ECO:0007669"/>
    <property type="project" value="InterPro"/>
</dbReference>
<dbReference type="InterPro" id="IPR000700">
    <property type="entry name" value="PAS-assoc_C"/>
</dbReference>
<dbReference type="InterPro" id="IPR004358">
    <property type="entry name" value="Sig_transdc_His_kin-like_C"/>
</dbReference>
<feature type="transmembrane region" description="Helical" evidence="8">
    <location>
        <begin position="157"/>
        <end position="177"/>
    </location>
</feature>
<dbReference type="EMBL" id="PCSU01000050">
    <property type="protein sequence ID" value="PIP56475.1"/>
    <property type="molecule type" value="Genomic_DNA"/>
</dbReference>
<keyword evidence="4" id="KW-0808">Transferase</keyword>
<dbReference type="Pfam" id="PF00512">
    <property type="entry name" value="HisKA"/>
    <property type="match status" value="1"/>
</dbReference>
<proteinExistence type="predicted"/>
<keyword evidence="8" id="KW-1133">Transmembrane helix</keyword>
<dbReference type="GO" id="GO:0004721">
    <property type="term" value="F:phosphoprotein phosphatase activity"/>
    <property type="evidence" value="ECO:0007669"/>
    <property type="project" value="TreeGrafter"/>
</dbReference>
<keyword evidence="3" id="KW-0597">Phosphoprotein</keyword>
<evidence type="ECO:0000256" key="8">
    <source>
        <dbReference type="SAM" id="Phobius"/>
    </source>
</evidence>
<gene>
    <name evidence="11" type="ORF">COX05_02840</name>
</gene>
<dbReference type="InterPro" id="IPR005467">
    <property type="entry name" value="His_kinase_dom"/>
</dbReference>
<keyword evidence="7 8" id="KW-0472">Membrane</keyword>
<evidence type="ECO:0000256" key="7">
    <source>
        <dbReference type="ARBA" id="ARBA00023136"/>
    </source>
</evidence>
<dbReference type="Proteomes" id="UP000228495">
    <property type="component" value="Unassembled WGS sequence"/>
</dbReference>
<evidence type="ECO:0000256" key="4">
    <source>
        <dbReference type="ARBA" id="ARBA00022679"/>
    </source>
</evidence>
<keyword evidence="6" id="KW-0902">Two-component regulatory system</keyword>
<organism evidence="11 12">
    <name type="scientific">candidate division WWE3 bacterium CG22_combo_CG10-13_8_21_14_all_39_12</name>
    <dbReference type="NCBI Taxonomy" id="1975094"/>
    <lineage>
        <taxon>Bacteria</taxon>
        <taxon>Katanobacteria</taxon>
    </lineage>
</organism>
<feature type="domain" description="Histidine kinase" evidence="9">
    <location>
        <begin position="503"/>
        <end position="725"/>
    </location>
</feature>
<dbReference type="Pfam" id="PF13426">
    <property type="entry name" value="PAS_9"/>
    <property type="match status" value="2"/>
</dbReference>
<dbReference type="FunFam" id="1.10.287.130:FF:000001">
    <property type="entry name" value="Two-component sensor histidine kinase"/>
    <property type="match status" value="1"/>
</dbReference>
<dbReference type="CDD" id="cd00082">
    <property type="entry name" value="HisKA"/>
    <property type="match status" value="1"/>
</dbReference>